<dbReference type="SUPFAM" id="SSF52540">
    <property type="entry name" value="P-loop containing nucleoside triphosphate hydrolases"/>
    <property type="match status" value="1"/>
</dbReference>
<evidence type="ECO:0000313" key="8">
    <source>
        <dbReference type="Proteomes" id="UP000062963"/>
    </source>
</evidence>
<dbReference type="InterPro" id="IPR020628">
    <property type="entry name" value="Formate_THF_ligase_CS"/>
</dbReference>
<evidence type="ECO:0000256" key="2">
    <source>
        <dbReference type="ARBA" id="ARBA00012295"/>
    </source>
</evidence>
<sequence length="535" mass="60066">MEKIITIGTKINLIDDDLIKYGDYMAKVKAFNFINLPKKAKFILVTAINPTKPGEGKTTCSIGIADMLNHLGYQTTLALREPSLGPVFGLKGSATGGGECIMEPENEINLHYTGDFHAITTANNMVSAMVDNLLYWGNPLQIDPKKIVWQRCLDVNDRALRNIEIKINDKLHRSEHFQITAASEIMAILGLSKDFDDLRRRLDQAIVAYNLNNEPIYLHELKITGSLLALLKNALLPNLAQTKYGTPLLIHCGPFANISHGTNSLIATNLALKLSDYVVSEVGFGSDLGFEKFNDIINLNKEYTPDCTVLVATIRALKLHGGAIETTLATADLGSLKKGLEHLQYHIKIIQNYHLNFVVCLNQFATDTPEEIFVVTEWLKKQKIPFGINNTYHFGIKDNPTLVKIILKEIEKPQQYQLLFNPSTTSLTEKIKIICTKIYQTTKIVFSPLAQTKIDFYQQNTKYQHWPVCMAKNHQTIFGNKNLYDDQIIIRDLKINSGAEYFIAYLADIITMPGLNKVPNAVSIDVVNDEIINIK</sequence>
<dbReference type="Proteomes" id="UP000062963">
    <property type="component" value="Chromosome"/>
</dbReference>
<dbReference type="InterPro" id="IPR027417">
    <property type="entry name" value="P-loop_NTPase"/>
</dbReference>
<dbReference type="PROSITE" id="PS00722">
    <property type="entry name" value="FTHFS_2"/>
    <property type="match status" value="1"/>
</dbReference>
<dbReference type="KEGG" id="skn:SKUN_00708"/>
<dbReference type="GO" id="GO:0005524">
    <property type="term" value="F:ATP binding"/>
    <property type="evidence" value="ECO:0007669"/>
    <property type="project" value="UniProtKB-KW"/>
</dbReference>
<keyword evidence="8" id="KW-1185">Reference proteome</keyword>
<keyword evidence="6" id="KW-0067">ATP-binding</keyword>
<dbReference type="RefSeq" id="WP_053390841.1">
    <property type="nucleotide sequence ID" value="NZ_CP010899.1"/>
</dbReference>
<organism evidence="7 8">
    <name type="scientific">Spiroplasma kunkelii CR2-3x</name>
    <dbReference type="NCBI Taxonomy" id="273035"/>
    <lineage>
        <taxon>Bacteria</taxon>
        <taxon>Bacillati</taxon>
        <taxon>Mycoplasmatota</taxon>
        <taxon>Mollicutes</taxon>
        <taxon>Entomoplasmatales</taxon>
        <taxon>Spiroplasmataceae</taxon>
        <taxon>Spiroplasma</taxon>
    </lineage>
</organism>
<dbReference type="GO" id="GO:0004329">
    <property type="term" value="F:formate-tetrahydrofolate ligase activity"/>
    <property type="evidence" value="ECO:0007669"/>
    <property type="project" value="UniProtKB-EC"/>
</dbReference>
<evidence type="ECO:0000256" key="5">
    <source>
        <dbReference type="ARBA" id="ARBA00022741"/>
    </source>
</evidence>
<dbReference type="PATRIC" id="fig|273035.7.peg.860"/>
<dbReference type="GO" id="GO:0035999">
    <property type="term" value="P:tetrahydrofolate interconversion"/>
    <property type="evidence" value="ECO:0007669"/>
    <property type="project" value="UniProtKB-UniPathway"/>
</dbReference>
<dbReference type="UniPathway" id="UPA00193"/>
<dbReference type="EC" id="6.3.4.3" evidence="2"/>
<dbReference type="InterPro" id="IPR000559">
    <property type="entry name" value="Formate_THF_ligase"/>
</dbReference>
<dbReference type="EMBL" id="CP010899">
    <property type="protein sequence ID" value="ALA97600.1"/>
    <property type="molecule type" value="Genomic_DNA"/>
</dbReference>
<dbReference type="Gene3D" id="3.30.1510.10">
    <property type="entry name" value="Domain 2, N(10)-formyltetrahydrofolate synthetase"/>
    <property type="match status" value="1"/>
</dbReference>
<keyword evidence="3" id="KW-0554">One-carbon metabolism</keyword>
<comment type="pathway">
    <text evidence="1">One-carbon metabolism; tetrahydrofolate interconversion.</text>
</comment>
<dbReference type="Gene3D" id="3.10.410.10">
    <property type="entry name" value="Formyltetrahydrofolate synthetase, domain 3"/>
    <property type="match status" value="1"/>
</dbReference>
<evidence type="ECO:0000256" key="1">
    <source>
        <dbReference type="ARBA" id="ARBA00004777"/>
    </source>
</evidence>
<dbReference type="OrthoDB" id="9761733at2"/>
<reference evidence="7 8" key="1">
    <citation type="journal article" date="2015" name="Genome Announc.">
        <title>Complete Genome Sequence of Spiroplasma kunkelii Strain CR2-3x, Causal Agent of Corn Stunt Disease in Zea mays L.</title>
        <authorList>
            <person name="Davis R.E."/>
            <person name="Shao J."/>
            <person name="Dally E.L."/>
            <person name="Zhao Y."/>
            <person name="Gasparich G.E."/>
            <person name="Gaynor B.J."/>
            <person name="Athey J.C."/>
            <person name="Harrison N.A."/>
            <person name="Donofrio N."/>
        </authorList>
    </citation>
    <scope>NUCLEOTIDE SEQUENCE [LARGE SCALE GENOMIC DNA]</scope>
    <source>
        <strain evidence="7 8">CR2-3x</strain>
    </source>
</reference>
<gene>
    <name evidence="7" type="primary">fhs</name>
    <name evidence="7" type="ORF">SKUN_00708</name>
</gene>
<evidence type="ECO:0000256" key="4">
    <source>
        <dbReference type="ARBA" id="ARBA00022598"/>
    </source>
</evidence>
<keyword evidence="5" id="KW-0547">Nucleotide-binding</keyword>
<protein>
    <recommendedName>
        <fullName evidence="2">formate--tetrahydrofolate ligase</fullName>
        <ecNumber evidence="2">6.3.4.3</ecNumber>
    </recommendedName>
</protein>
<dbReference type="Gene3D" id="3.40.50.300">
    <property type="entry name" value="P-loop containing nucleotide triphosphate hydrolases"/>
    <property type="match status" value="1"/>
</dbReference>
<evidence type="ECO:0000256" key="3">
    <source>
        <dbReference type="ARBA" id="ARBA00022563"/>
    </source>
</evidence>
<name>A0A0K2JG78_SPIKU</name>
<proteinExistence type="predicted"/>
<evidence type="ECO:0000256" key="6">
    <source>
        <dbReference type="ARBA" id="ARBA00022840"/>
    </source>
</evidence>
<dbReference type="STRING" id="273035.SKUN_00708"/>
<dbReference type="AlphaFoldDB" id="A0A0K2JG78"/>
<keyword evidence="4 7" id="KW-0436">Ligase</keyword>
<dbReference type="Pfam" id="PF01268">
    <property type="entry name" value="FTHFS"/>
    <property type="match status" value="1"/>
</dbReference>
<evidence type="ECO:0000313" key="7">
    <source>
        <dbReference type="EMBL" id="ALA97600.1"/>
    </source>
</evidence>
<accession>A0A0K2JG78</accession>